<evidence type="ECO:0000256" key="5">
    <source>
        <dbReference type="ARBA" id="ARBA00023136"/>
    </source>
</evidence>
<protein>
    <recommendedName>
        <fullName evidence="6">Dolichyl-diphosphooligosaccharide-protein glycosyltransferase subunit TMEM258</fullName>
    </recommendedName>
    <alternativeName>
        <fullName evidence="6">Transmembrane protein 258</fullName>
    </alternativeName>
</protein>
<dbReference type="PANTHER" id="PTHR13636">
    <property type="entry name" value="TRANSMEMBRANE PROTEIN 258"/>
    <property type="match status" value="1"/>
</dbReference>
<gene>
    <name evidence="7" type="ORF">PVAND_008373</name>
</gene>
<comment type="caution">
    <text evidence="7">The sequence shown here is derived from an EMBL/GenBank/DDBJ whole genome shotgun (WGS) entry which is preliminary data.</text>
</comment>
<organism evidence="7 8">
    <name type="scientific">Polypedilum vanderplanki</name>
    <name type="common">Sleeping chironomid midge</name>
    <dbReference type="NCBI Taxonomy" id="319348"/>
    <lineage>
        <taxon>Eukaryota</taxon>
        <taxon>Metazoa</taxon>
        <taxon>Ecdysozoa</taxon>
        <taxon>Arthropoda</taxon>
        <taxon>Hexapoda</taxon>
        <taxon>Insecta</taxon>
        <taxon>Pterygota</taxon>
        <taxon>Neoptera</taxon>
        <taxon>Endopterygota</taxon>
        <taxon>Diptera</taxon>
        <taxon>Nematocera</taxon>
        <taxon>Chironomoidea</taxon>
        <taxon>Chironomidae</taxon>
        <taxon>Chironominae</taxon>
        <taxon>Polypedilum</taxon>
        <taxon>Polypedilum</taxon>
    </lineage>
</organism>
<dbReference type="InterPro" id="IPR007915">
    <property type="entry name" value="TMEM258/Ost5"/>
</dbReference>
<dbReference type="GO" id="GO:0008250">
    <property type="term" value="C:oligosaccharyltransferase complex"/>
    <property type="evidence" value="ECO:0007669"/>
    <property type="project" value="UniProtKB-UniRule"/>
</dbReference>
<evidence type="ECO:0000256" key="1">
    <source>
        <dbReference type="ARBA" id="ARBA00004141"/>
    </source>
</evidence>
<keyword evidence="4 6" id="KW-1133">Transmembrane helix</keyword>
<keyword evidence="5 6" id="KW-0472">Membrane</keyword>
<evidence type="ECO:0000256" key="3">
    <source>
        <dbReference type="ARBA" id="ARBA00022692"/>
    </source>
</evidence>
<dbReference type="GO" id="GO:0006487">
    <property type="term" value="P:protein N-linked glycosylation"/>
    <property type="evidence" value="ECO:0007669"/>
    <property type="project" value="UniProtKB-UniRule"/>
</dbReference>
<evidence type="ECO:0000256" key="4">
    <source>
        <dbReference type="ARBA" id="ARBA00022989"/>
    </source>
</evidence>
<proteinExistence type="inferred from homology"/>
<reference evidence="7" key="1">
    <citation type="submission" date="2021-03" db="EMBL/GenBank/DDBJ databases">
        <title>Chromosome level genome of the anhydrobiotic midge Polypedilum vanderplanki.</title>
        <authorList>
            <person name="Yoshida Y."/>
            <person name="Kikawada T."/>
            <person name="Gusev O."/>
        </authorList>
    </citation>
    <scope>NUCLEOTIDE SEQUENCE</scope>
    <source>
        <strain evidence="7">NIAS01</strain>
        <tissue evidence="7">Whole body or cell culture</tissue>
    </source>
</reference>
<dbReference type="Proteomes" id="UP001107558">
    <property type="component" value="Chromosome 2"/>
</dbReference>
<sequence>MDYVRYTSPVNPSIYPHLATILLIIGVSLSAWFFVLPKRQVVFKELCVSLIASVFLGFGVLFLFLSAGIYV</sequence>
<name>A0A9J6CA01_POLVA</name>
<dbReference type="AlphaFoldDB" id="A0A9J6CA01"/>
<comment type="subcellular location">
    <subcellularLocation>
        <location evidence="1 6">Membrane</location>
        <topology evidence="1 6">Multi-pass membrane protein</topology>
    </subcellularLocation>
</comment>
<dbReference type="EMBL" id="JADBJN010000002">
    <property type="protein sequence ID" value="KAG5678725.1"/>
    <property type="molecule type" value="Genomic_DNA"/>
</dbReference>
<accession>A0A9J6CA01</accession>
<evidence type="ECO:0000313" key="7">
    <source>
        <dbReference type="EMBL" id="KAG5678725.1"/>
    </source>
</evidence>
<keyword evidence="8" id="KW-1185">Reference proteome</keyword>
<evidence type="ECO:0000256" key="2">
    <source>
        <dbReference type="ARBA" id="ARBA00009825"/>
    </source>
</evidence>
<dbReference type="Pfam" id="PF05251">
    <property type="entry name" value="Ost5"/>
    <property type="match status" value="1"/>
</dbReference>
<feature type="transmembrane region" description="Helical" evidence="6">
    <location>
        <begin position="47"/>
        <end position="70"/>
    </location>
</feature>
<dbReference type="OrthoDB" id="18408at2759"/>
<comment type="similarity">
    <text evidence="2 6">Belongs to the OST5 family.</text>
</comment>
<evidence type="ECO:0000256" key="6">
    <source>
        <dbReference type="RuleBase" id="RU367008"/>
    </source>
</evidence>
<comment type="subunit">
    <text evidence="6">Component of the oligosaccharyltransferase (OST) complex.</text>
</comment>
<feature type="transmembrane region" description="Helical" evidence="6">
    <location>
        <begin position="14"/>
        <end position="35"/>
    </location>
</feature>
<comment type="function">
    <text evidence="6">Subunit of the oligosaccharyl transferase (OST) complex that catalyzes the initial transfer of a defined glycan (Glc(3)Man(9)GlcNAc(2) in eukaryotes) from the lipid carrier dolichol-pyrophosphate to an asparagine residue within an Asn-X-Ser/Thr consensus motif in nascent polypeptide chains, the first step in protein N-glycosylation. N-glycosylation occurs cotranslationally and the complex associates with the Sec61 complex at the channel-forming translocon complex that mediates protein translocation across the endoplasmic reticulum (ER). All subunits are required for a maximal enzyme activity.</text>
</comment>
<keyword evidence="3 6" id="KW-0812">Transmembrane</keyword>
<evidence type="ECO:0000313" key="8">
    <source>
        <dbReference type="Proteomes" id="UP001107558"/>
    </source>
</evidence>